<feature type="region of interest" description="Disordered" evidence="1">
    <location>
        <begin position="203"/>
        <end position="292"/>
    </location>
</feature>
<feature type="compositionally biased region" description="Polar residues" evidence="1">
    <location>
        <begin position="216"/>
        <end position="225"/>
    </location>
</feature>
<protein>
    <submittedName>
        <fullName evidence="2">Uncharacterized protein</fullName>
    </submittedName>
</protein>
<feature type="compositionally biased region" description="Polar residues" evidence="1">
    <location>
        <begin position="240"/>
        <end position="250"/>
    </location>
</feature>
<accession>A0A1B9ISI1</accession>
<dbReference type="EMBL" id="KI669462">
    <property type="protein sequence ID" value="OCF58491.1"/>
    <property type="molecule type" value="Genomic_DNA"/>
</dbReference>
<evidence type="ECO:0000256" key="1">
    <source>
        <dbReference type="SAM" id="MobiDB-lite"/>
    </source>
</evidence>
<keyword evidence="3" id="KW-1185">Reference proteome</keyword>
<evidence type="ECO:0000313" key="3">
    <source>
        <dbReference type="Proteomes" id="UP000092583"/>
    </source>
</evidence>
<name>A0A1B9ISI1_9TREE</name>
<organism evidence="2 3">
    <name type="scientific">Kwoniella mangroviensis CBS 10435</name>
    <dbReference type="NCBI Taxonomy" id="1331196"/>
    <lineage>
        <taxon>Eukaryota</taxon>
        <taxon>Fungi</taxon>
        <taxon>Dikarya</taxon>
        <taxon>Basidiomycota</taxon>
        <taxon>Agaricomycotina</taxon>
        <taxon>Tremellomycetes</taxon>
        <taxon>Tremellales</taxon>
        <taxon>Cryptococcaceae</taxon>
        <taxon>Kwoniella</taxon>
    </lineage>
</organism>
<feature type="compositionally biased region" description="Low complexity" evidence="1">
    <location>
        <begin position="262"/>
        <end position="277"/>
    </location>
</feature>
<dbReference type="AlphaFoldDB" id="A0A1B9ISI1"/>
<evidence type="ECO:0000313" key="2">
    <source>
        <dbReference type="EMBL" id="OCF58491.1"/>
    </source>
</evidence>
<reference evidence="2 3" key="1">
    <citation type="submission" date="2013-07" db="EMBL/GenBank/DDBJ databases">
        <title>The Genome Sequence of Kwoniella mangroviensis CBS10435.</title>
        <authorList>
            <consortium name="The Broad Institute Genome Sequencing Platform"/>
            <person name="Cuomo C."/>
            <person name="Litvintseva A."/>
            <person name="Chen Y."/>
            <person name="Heitman J."/>
            <person name="Sun S."/>
            <person name="Springer D."/>
            <person name="Dromer F."/>
            <person name="Young S.K."/>
            <person name="Zeng Q."/>
            <person name="Gargeya S."/>
            <person name="Fitzgerald M."/>
            <person name="Abouelleil A."/>
            <person name="Alvarado L."/>
            <person name="Berlin A.M."/>
            <person name="Chapman S.B."/>
            <person name="Dewar J."/>
            <person name="Goldberg J."/>
            <person name="Griggs A."/>
            <person name="Gujja S."/>
            <person name="Hansen M."/>
            <person name="Howarth C."/>
            <person name="Imamovic A."/>
            <person name="Larimer J."/>
            <person name="McCowan C."/>
            <person name="Murphy C."/>
            <person name="Pearson M."/>
            <person name="Priest M."/>
            <person name="Roberts A."/>
            <person name="Saif S."/>
            <person name="Shea T."/>
            <person name="Sykes S."/>
            <person name="Wortman J."/>
            <person name="Nusbaum C."/>
            <person name="Birren B."/>
        </authorList>
    </citation>
    <scope>NUCLEOTIDE SEQUENCE [LARGE SCALE GENOMIC DNA]</scope>
    <source>
        <strain evidence="2 3">CBS 10435</strain>
    </source>
</reference>
<gene>
    <name evidence="2" type="ORF">L486_04524</name>
</gene>
<proteinExistence type="predicted"/>
<reference evidence="3" key="2">
    <citation type="submission" date="2013-12" db="EMBL/GenBank/DDBJ databases">
        <title>Evolution of pathogenesis and genome organization in the Tremellales.</title>
        <authorList>
            <person name="Cuomo C."/>
            <person name="Litvintseva A."/>
            <person name="Heitman J."/>
            <person name="Chen Y."/>
            <person name="Sun S."/>
            <person name="Springer D."/>
            <person name="Dromer F."/>
            <person name="Young S."/>
            <person name="Zeng Q."/>
            <person name="Chapman S."/>
            <person name="Gujja S."/>
            <person name="Saif S."/>
            <person name="Birren B."/>
        </authorList>
    </citation>
    <scope>NUCLEOTIDE SEQUENCE [LARGE SCALE GENOMIC DNA]</scope>
    <source>
        <strain evidence="3">CBS 10435</strain>
    </source>
</reference>
<sequence>MTNTDLSKSTYILNDLPAHFHTLSEDGLPDWQKQTRLKDKDQEIISTLSEAQDTMNSVIQSEFCNTNNQSDIEGELDFSLSGVCSDKAGNQNTTGTRITDFQMQHLDNLIDPNLDLNTNTSLDFELDFNDWIDLNSSSELCSSNRDLEVISRPTSTCATTATQQGKKSDTDSISITNDNTTIPSFEACLFEFELRPSTTLADDAVPAPIRARKSETSIQEASSTRRGSKRKADTMGRYRGNQTKKSSRPSPQGKRNPKSSRRSCNSKSKLMSKKSVSFGDHDRYSTEGVLRV</sequence>
<dbReference type="Proteomes" id="UP000092583">
    <property type="component" value="Unassembled WGS sequence"/>
</dbReference>